<reference evidence="2" key="1">
    <citation type="submission" date="2021-01" db="EMBL/GenBank/DDBJ databases">
        <title>Marivirga sp. nov., isolated from intertidal surface sediments.</title>
        <authorList>
            <person name="Zhang M."/>
        </authorList>
    </citation>
    <scope>NUCLEOTIDE SEQUENCE</scope>
    <source>
        <strain evidence="2">SM1354</strain>
    </source>
</reference>
<keyword evidence="3" id="KW-1185">Reference proteome</keyword>
<organism evidence="2 3">
    <name type="scientific">Marivirga atlantica</name>
    <dbReference type="NCBI Taxonomy" id="1548457"/>
    <lineage>
        <taxon>Bacteria</taxon>
        <taxon>Pseudomonadati</taxon>
        <taxon>Bacteroidota</taxon>
        <taxon>Cytophagia</taxon>
        <taxon>Cytophagales</taxon>
        <taxon>Marivirgaceae</taxon>
        <taxon>Marivirga</taxon>
    </lineage>
</organism>
<dbReference type="AlphaFoldDB" id="A0A937A9V0"/>
<evidence type="ECO:0000313" key="3">
    <source>
        <dbReference type="Proteomes" id="UP000642920"/>
    </source>
</evidence>
<comment type="caution">
    <text evidence="2">The sequence shown here is derived from an EMBL/GenBank/DDBJ whole genome shotgun (WGS) entry which is preliminary data.</text>
</comment>
<evidence type="ECO:0000256" key="1">
    <source>
        <dbReference type="SAM" id="Phobius"/>
    </source>
</evidence>
<protein>
    <submittedName>
        <fullName evidence="2">Uncharacterized protein</fullName>
    </submittedName>
</protein>
<dbReference type="Proteomes" id="UP000642920">
    <property type="component" value="Unassembled WGS sequence"/>
</dbReference>
<sequence>MTREERLQFCKKCTNRKMDMQQGLICSLTGEKATFEGECPDFNLDETVTIQPVNTEPLEQDELRFKLSNDVLEKLKLEQRLLPGIMAGLVIGLVGAILWGLITVATGYQIGYMAIAIGAGVGFGIRYFGKGLDQVFGIAGGVIAVLSCFIGNFLSIIGFFANSEGVGLVDTLLLFDYAYFFPVMSETFSFMDIIFYGIAAYEGYKFSFRSFTEADLADLK</sequence>
<feature type="transmembrane region" description="Helical" evidence="1">
    <location>
        <begin position="81"/>
        <end position="102"/>
    </location>
</feature>
<keyword evidence="1" id="KW-1133">Transmembrane helix</keyword>
<feature type="transmembrane region" description="Helical" evidence="1">
    <location>
        <begin position="135"/>
        <end position="159"/>
    </location>
</feature>
<dbReference type="RefSeq" id="WP_201923086.1">
    <property type="nucleotide sequence ID" value="NZ_JAERQG010000004.1"/>
</dbReference>
<proteinExistence type="predicted"/>
<gene>
    <name evidence="2" type="ORF">JKP34_14590</name>
</gene>
<keyword evidence="1" id="KW-0812">Transmembrane</keyword>
<accession>A0A937A9V0</accession>
<keyword evidence="1" id="KW-0472">Membrane</keyword>
<feature type="transmembrane region" description="Helical" evidence="1">
    <location>
        <begin position="108"/>
        <end position="128"/>
    </location>
</feature>
<evidence type="ECO:0000313" key="2">
    <source>
        <dbReference type="EMBL" id="MBL0766492.1"/>
    </source>
</evidence>
<dbReference type="EMBL" id="JAERQG010000004">
    <property type="protein sequence ID" value="MBL0766492.1"/>
    <property type="molecule type" value="Genomic_DNA"/>
</dbReference>
<name>A0A937A9V0_9BACT</name>
<feature type="transmembrane region" description="Helical" evidence="1">
    <location>
        <begin position="179"/>
        <end position="201"/>
    </location>
</feature>